<reference evidence="5" key="2">
    <citation type="submission" date="2015-01" db="EMBL/GenBank/DDBJ databases">
        <title>Evolutionary Origins and Diversification of the Mycorrhizal Mutualists.</title>
        <authorList>
            <consortium name="DOE Joint Genome Institute"/>
            <consortium name="Mycorrhizal Genomics Consortium"/>
            <person name="Kohler A."/>
            <person name="Kuo A."/>
            <person name="Nagy L.G."/>
            <person name="Floudas D."/>
            <person name="Copeland A."/>
            <person name="Barry K.W."/>
            <person name="Cichocki N."/>
            <person name="Veneault-Fourrey C."/>
            <person name="LaButti K."/>
            <person name="Lindquist E.A."/>
            <person name="Lipzen A."/>
            <person name="Lundell T."/>
            <person name="Morin E."/>
            <person name="Murat C."/>
            <person name="Riley R."/>
            <person name="Ohm R."/>
            <person name="Sun H."/>
            <person name="Tunlid A."/>
            <person name="Henrissat B."/>
            <person name="Grigoriev I.V."/>
            <person name="Hibbett D.S."/>
            <person name="Martin F."/>
        </authorList>
    </citation>
    <scope>NUCLEOTIDE SEQUENCE [LARGE SCALE GENOMIC DNA]</scope>
    <source>
        <strain evidence="5">MAFF 305830</strain>
    </source>
</reference>
<dbReference type="Proteomes" id="UP000054097">
    <property type="component" value="Unassembled WGS sequence"/>
</dbReference>
<feature type="transmembrane region" description="Helical" evidence="3">
    <location>
        <begin position="455"/>
        <end position="476"/>
    </location>
</feature>
<dbReference type="PANTHER" id="PTHR11360">
    <property type="entry name" value="MONOCARBOXYLATE TRANSPORTER"/>
    <property type="match status" value="1"/>
</dbReference>
<name>A0A0C2XC38_SERVB</name>
<evidence type="ECO:0000313" key="5">
    <source>
        <dbReference type="Proteomes" id="UP000054097"/>
    </source>
</evidence>
<dbReference type="OrthoDB" id="2213137at2759"/>
<feature type="transmembrane region" description="Helical" evidence="3">
    <location>
        <begin position="60"/>
        <end position="79"/>
    </location>
</feature>
<gene>
    <name evidence="4" type="ORF">M408DRAFT_330464</name>
</gene>
<dbReference type="InterPro" id="IPR011701">
    <property type="entry name" value="MFS"/>
</dbReference>
<evidence type="ECO:0000256" key="3">
    <source>
        <dbReference type="SAM" id="Phobius"/>
    </source>
</evidence>
<evidence type="ECO:0000256" key="2">
    <source>
        <dbReference type="ARBA" id="ARBA00006727"/>
    </source>
</evidence>
<keyword evidence="3" id="KW-0812">Transmembrane</keyword>
<keyword evidence="5" id="KW-1185">Reference proteome</keyword>
<dbReference type="GO" id="GO:0022857">
    <property type="term" value="F:transmembrane transporter activity"/>
    <property type="evidence" value="ECO:0007669"/>
    <property type="project" value="InterPro"/>
</dbReference>
<protein>
    <recommendedName>
        <fullName evidence="6">Major facilitator superfamily (MFS) profile domain-containing protein</fullName>
    </recommendedName>
</protein>
<dbReference type="InterPro" id="IPR050327">
    <property type="entry name" value="Proton-linked_MCT"/>
</dbReference>
<feature type="transmembrane region" description="Helical" evidence="3">
    <location>
        <begin position="104"/>
        <end position="125"/>
    </location>
</feature>
<evidence type="ECO:0000256" key="1">
    <source>
        <dbReference type="ARBA" id="ARBA00004141"/>
    </source>
</evidence>
<dbReference type="HOGENOM" id="CLU_001265_1_2_1"/>
<sequence length="485" mass="51903">MPEPVEVFELARSVPLPPSSSTVFIAPVEPLDDKSSVAADGSEADAHLNESSLAPVDGGIGAWSFLLAAFMVETIVWGFPDAYGVLLDAYLKEPTLTSQPNAQFLLPMIGTLTSSLLCFIAPLSHHLVCRYPHQRRNLMWAGAAICWGSLFGASYTSNIATLLACEGVLYAIGGAMLYSPCLYYASEWFVARRGLANGIIFAGTAVGGIVFPLILPTLLHNFGIYGTLRALSIIFAGMLLPALPFIRGRLPLAKVNGPTSRSSTTGVDSPEKNVIIKNRTFQILMLVNTLQAFGYFVPLVWLPTFASELNISTTNSSLLLALLNGASMIGRLTSGILSDIMDPWLLALSALMSACLAIFLLWGLLGCSFAGLIAFGLCYGSVAGGWPSMWFGFIRQVANNDPQLTTTMTGYLMLSRGFGNVFSTPISTAISKPAKSLMRGARLGFEVGDGKFENVIIFAGACFAGAVLMSGMGWGWDRSKVSQRR</sequence>
<feature type="transmembrane region" description="Helical" evidence="3">
    <location>
        <begin position="344"/>
        <end position="377"/>
    </location>
</feature>
<comment type="similarity">
    <text evidence="2">Belongs to the major facilitator superfamily. Monocarboxylate porter (TC 2.A.1.13) family.</text>
</comment>
<dbReference type="SUPFAM" id="SSF103473">
    <property type="entry name" value="MFS general substrate transporter"/>
    <property type="match status" value="1"/>
</dbReference>
<comment type="subcellular location">
    <subcellularLocation>
        <location evidence="1">Membrane</location>
        <topology evidence="1">Multi-pass membrane protein</topology>
    </subcellularLocation>
</comment>
<proteinExistence type="inferred from homology"/>
<accession>A0A0C2XC38</accession>
<dbReference type="Pfam" id="PF07690">
    <property type="entry name" value="MFS_1"/>
    <property type="match status" value="1"/>
</dbReference>
<feature type="transmembrane region" description="Helical" evidence="3">
    <location>
        <begin position="137"/>
        <end position="155"/>
    </location>
</feature>
<dbReference type="EMBL" id="KN824304">
    <property type="protein sequence ID" value="KIM26707.1"/>
    <property type="molecule type" value="Genomic_DNA"/>
</dbReference>
<dbReference type="GO" id="GO:0016020">
    <property type="term" value="C:membrane"/>
    <property type="evidence" value="ECO:0007669"/>
    <property type="project" value="UniProtKB-SubCell"/>
</dbReference>
<dbReference type="PANTHER" id="PTHR11360:SF287">
    <property type="entry name" value="MFS MONOCARBOXYLATE TRANSPORTER"/>
    <property type="match status" value="1"/>
</dbReference>
<evidence type="ECO:0008006" key="6">
    <source>
        <dbReference type="Google" id="ProtNLM"/>
    </source>
</evidence>
<feature type="transmembrane region" description="Helical" evidence="3">
    <location>
        <begin position="167"/>
        <end position="186"/>
    </location>
</feature>
<feature type="transmembrane region" description="Helical" evidence="3">
    <location>
        <begin position="283"/>
        <end position="306"/>
    </location>
</feature>
<dbReference type="InterPro" id="IPR036259">
    <property type="entry name" value="MFS_trans_sf"/>
</dbReference>
<feature type="transmembrane region" description="Helical" evidence="3">
    <location>
        <begin position="198"/>
        <end position="218"/>
    </location>
</feature>
<keyword evidence="3" id="KW-0472">Membrane</keyword>
<keyword evidence="3" id="KW-1133">Transmembrane helix</keyword>
<reference evidence="4 5" key="1">
    <citation type="submission" date="2014-04" db="EMBL/GenBank/DDBJ databases">
        <authorList>
            <consortium name="DOE Joint Genome Institute"/>
            <person name="Kuo A."/>
            <person name="Zuccaro A."/>
            <person name="Kohler A."/>
            <person name="Nagy L.G."/>
            <person name="Floudas D."/>
            <person name="Copeland A."/>
            <person name="Barry K.W."/>
            <person name="Cichocki N."/>
            <person name="Veneault-Fourrey C."/>
            <person name="LaButti K."/>
            <person name="Lindquist E.A."/>
            <person name="Lipzen A."/>
            <person name="Lundell T."/>
            <person name="Morin E."/>
            <person name="Murat C."/>
            <person name="Sun H."/>
            <person name="Tunlid A."/>
            <person name="Henrissat B."/>
            <person name="Grigoriev I.V."/>
            <person name="Hibbett D.S."/>
            <person name="Martin F."/>
            <person name="Nordberg H.P."/>
            <person name="Cantor M.N."/>
            <person name="Hua S.X."/>
        </authorList>
    </citation>
    <scope>NUCLEOTIDE SEQUENCE [LARGE SCALE GENOMIC DNA]</scope>
    <source>
        <strain evidence="4 5">MAFF 305830</strain>
    </source>
</reference>
<organism evidence="4 5">
    <name type="scientific">Serendipita vermifera MAFF 305830</name>
    <dbReference type="NCBI Taxonomy" id="933852"/>
    <lineage>
        <taxon>Eukaryota</taxon>
        <taxon>Fungi</taxon>
        <taxon>Dikarya</taxon>
        <taxon>Basidiomycota</taxon>
        <taxon>Agaricomycotina</taxon>
        <taxon>Agaricomycetes</taxon>
        <taxon>Sebacinales</taxon>
        <taxon>Serendipitaceae</taxon>
        <taxon>Serendipita</taxon>
    </lineage>
</organism>
<dbReference type="AlphaFoldDB" id="A0A0C2XC38"/>
<dbReference type="STRING" id="933852.A0A0C2XC38"/>
<evidence type="ECO:0000313" key="4">
    <source>
        <dbReference type="EMBL" id="KIM26707.1"/>
    </source>
</evidence>
<feature type="transmembrane region" description="Helical" evidence="3">
    <location>
        <begin position="224"/>
        <end position="246"/>
    </location>
</feature>
<dbReference type="Gene3D" id="1.20.1250.20">
    <property type="entry name" value="MFS general substrate transporter like domains"/>
    <property type="match status" value="2"/>
</dbReference>